<dbReference type="AlphaFoldDB" id="A0AAE9YTJ4"/>
<dbReference type="Proteomes" id="UP000032568">
    <property type="component" value="Chromosome"/>
</dbReference>
<evidence type="ECO:0000313" key="3">
    <source>
        <dbReference type="Proteomes" id="UP000032568"/>
    </source>
</evidence>
<proteinExistence type="predicted"/>
<evidence type="ECO:0000313" key="2">
    <source>
        <dbReference type="EMBL" id="WDE00005.1"/>
    </source>
</evidence>
<reference evidence="2 3" key="2">
    <citation type="journal article" date="2022" name="Mar. Drugs">
        <title>Bioassay-Guided Fractionation Leads to the Detection of Cholic Acid Generated by the Rare Thalassomonas sp.</title>
        <authorList>
            <person name="Pheiffer F."/>
            <person name="Schneider Y.K."/>
            <person name="Hansen E.H."/>
            <person name="Andersen J.H."/>
            <person name="Isaksson J."/>
            <person name="Busche T."/>
            <person name="R C."/>
            <person name="Kalinowski J."/>
            <person name="Zyl L.V."/>
            <person name="Trindade M."/>
        </authorList>
    </citation>
    <scope>NUCLEOTIDE SEQUENCE [LARGE SCALE GENOMIC DNA]</scope>
    <source>
        <strain evidence="2 3">A5K-106</strain>
    </source>
</reference>
<sequence>MIKVSVLYPNSEQAKFNLDYYCNSHMPMVQDKLGNACKKVAVESGLCGAKPEAAAPYIAMGHLYFDSLAEYQQAFAPHAEDILSDIPNYTNTQPEIQISQVQL</sequence>
<dbReference type="RefSeq" id="WP_044834691.1">
    <property type="nucleotide sequence ID" value="NZ_CP059735.1"/>
</dbReference>
<dbReference type="GO" id="GO:0016491">
    <property type="term" value="F:oxidoreductase activity"/>
    <property type="evidence" value="ECO:0007669"/>
    <property type="project" value="InterPro"/>
</dbReference>
<keyword evidence="3" id="KW-1185">Reference proteome</keyword>
<organism evidence="2 3">
    <name type="scientific">Thalassomonas actiniarum</name>
    <dbReference type="NCBI Taxonomy" id="485447"/>
    <lineage>
        <taxon>Bacteria</taxon>
        <taxon>Pseudomonadati</taxon>
        <taxon>Pseudomonadota</taxon>
        <taxon>Gammaproteobacteria</taxon>
        <taxon>Alteromonadales</taxon>
        <taxon>Colwelliaceae</taxon>
        <taxon>Thalassomonas</taxon>
    </lineage>
</organism>
<protein>
    <submittedName>
        <fullName evidence="2">EthD family reductase</fullName>
    </submittedName>
</protein>
<feature type="domain" description="EthD" evidence="1">
    <location>
        <begin position="19"/>
        <end position="91"/>
    </location>
</feature>
<dbReference type="InterPro" id="IPR009799">
    <property type="entry name" value="EthD_dom"/>
</dbReference>
<dbReference type="NCBIfam" id="TIGR02118">
    <property type="entry name" value="EthD family reductase"/>
    <property type="match status" value="1"/>
</dbReference>
<dbReference type="EMBL" id="CP059735">
    <property type="protein sequence ID" value="WDE00005.1"/>
    <property type="molecule type" value="Genomic_DNA"/>
</dbReference>
<dbReference type="KEGG" id="tact:SG35_004905"/>
<gene>
    <name evidence="2" type="ORF">SG35_004905</name>
</gene>
<dbReference type="Gene3D" id="3.30.70.100">
    <property type="match status" value="1"/>
</dbReference>
<dbReference type="InterPro" id="IPR011008">
    <property type="entry name" value="Dimeric_a/b-barrel"/>
</dbReference>
<name>A0AAE9YTJ4_9GAMM</name>
<evidence type="ECO:0000259" key="1">
    <source>
        <dbReference type="Pfam" id="PF07110"/>
    </source>
</evidence>
<reference evidence="2 3" key="1">
    <citation type="journal article" date="2015" name="Genome Announc.">
        <title>Draft Genome Sequences of Marine Isolates of Thalassomonas viridans and Thalassomonas actiniarum.</title>
        <authorList>
            <person name="Olonade I."/>
            <person name="van Zyl L.J."/>
            <person name="Trindade M."/>
        </authorList>
    </citation>
    <scope>NUCLEOTIDE SEQUENCE [LARGE SCALE GENOMIC DNA]</scope>
    <source>
        <strain evidence="2 3">A5K-106</strain>
    </source>
</reference>
<dbReference type="SUPFAM" id="SSF54909">
    <property type="entry name" value="Dimeric alpha+beta barrel"/>
    <property type="match status" value="1"/>
</dbReference>
<dbReference type="Pfam" id="PF07110">
    <property type="entry name" value="EthD"/>
    <property type="match status" value="1"/>
</dbReference>
<dbReference type="PANTHER" id="PTHR40260">
    <property type="entry name" value="BLR8190 PROTEIN"/>
    <property type="match status" value="1"/>
</dbReference>
<dbReference type="PANTHER" id="PTHR40260:SF2">
    <property type="entry name" value="BLR8190 PROTEIN"/>
    <property type="match status" value="1"/>
</dbReference>
<accession>A0AAE9YTJ4</accession>